<dbReference type="PROSITE" id="PS00108">
    <property type="entry name" value="PROTEIN_KINASE_ST"/>
    <property type="match status" value="1"/>
</dbReference>
<dbReference type="Gene3D" id="1.10.510.10">
    <property type="entry name" value="Transferase(Phosphotransferase) domain 1"/>
    <property type="match status" value="1"/>
</dbReference>
<dbReference type="Proteomes" id="UP000616724">
    <property type="component" value="Unassembled WGS sequence"/>
</dbReference>
<accession>A0A8J3RUC6</accession>
<feature type="binding site" evidence="7">
    <location>
        <position position="45"/>
    </location>
    <ligand>
        <name>ATP</name>
        <dbReference type="ChEBI" id="CHEBI:30616"/>
    </ligand>
</feature>
<gene>
    <name evidence="11" type="ORF">Plo01_61480</name>
</gene>
<feature type="transmembrane region" description="Helical" evidence="9">
    <location>
        <begin position="362"/>
        <end position="385"/>
    </location>
</feature>
<name>A0A8J3RUC6_9ACTN</name>
<evidence type="ECO:0000259" key="10">
    <source>
        <dbReference type="PROSITE" id="PS50011"/>
    </source>
</evidence>
<dbReference type="PROSITE" id="PS50011">
    <property type="entry name" value="PROTEIN_KINASE_DOM"/>
    <property type="match status" value="1"/>
</dbReference>
<dbReference type="EC" id="2.7.11.1" evidence="1"/>
<dbReference type="CDD" id="cd14014">
    <property type="entry name" value="STKc_PknB_like"/>
    <property type="match status" value="1"/>
</dbReference>
<dbReference type="SMART" id="SM00220">
    <property type="entry name" value="S_TKc"/>
    <property type="match status" value="1"/>
</dbReference>
<reference evidence="11 12" key="1">
    <citation type="submission" date="2021-01" db="EMBL/GenBank/DDBJ databases">
        <title>Whole genome shotgun sequence of Planobispora longispora NBRC 13918.</title>
        <authorList>
            <person name="Komaki H."/>
            <person name="Tamura T."/>
        </authorList>
    </citation>
    <scope>NUCLEOTIDE SEQUENCE [LARGE SCALE GENOMIC DNA]</scope>
    <source>
        <strain evidence="11 12">NBRC 13918</strain>
    </source>
</reference>
<evidence type="ECO:0000313" key="12">
    <source>
        <dbReference type="Proteomes" id="UP000616724"/>
    </source>
</evidence>
<dbReference type="AlphaFoldDB" id="A0A8J3RUC6"/>
<dbReference type="InterPro" id="IPR008271">
    <property type="entry name" value="Ser/Thr_kinase_AS"/>
</dbReference>
<proteinExistence type="predicted"/>
<keyword evidence="9" id="KW-1133">Transmembrane helix</keyword>
<dbReference type="SUPFAM" id="SSF56112">
    <property type="entry name" value="Protein kinase-like (PK-like)"/>
    <property type="match status" value="1"/>
</dbReference>
<evidence type="ECO:0000256" key="4">
    <source>
        <dbReference type="ARBA" id="ARBA00022741"/>
    </source>
</evidence>
<protein>
    <recommendedName>
        <fullName evidence="1">non-specific serine/threonine protein kinase</fullName>
        <ecNumber evidence="1">2.7.11.1</ecNumber>
    </recommendedName>
</protein>
<evidence type="ECO:0000256" key="6">
    <source>
        <dbReference type="ARBA" id="ARBA00022840"/>
    </source>
</evidence>
<dbReference type="RefSeq" id="WP_239317374.1">
    <property type="nucleotide sequence ID" value="NZ_BOOH01000051.1"/>
</dbReference>
<dbReference type="Pfam" id="PF00069">
    <property type="entry name" value="Pkinase"/>
    <property type="match status" value="1"/>
</dbReference>
<evidence type="ECO:0000256" key="7">
    <source>
        <dbReference type="PROSITE-ProRule" id="PRU10141"/>
    </source>
</evidence>
<keyword evidence="6 7" id="KW-0067">ATP-binding</keyword>
<dbReference type="FunFam" id="1.10.510.10:FF:000021">
    <property type="entry name" value="Serine/threonine protein kinase"/>
    <property type="match status" value="1"/>
</dbReference>
<keyword evidence="9" id="KW-0472">Membrane</keyword>
<evidence type="ECO:0000256" key="9">
    <source>
        <dbReference type="SAM" id="Phobius"/>
    </source>
</evidence>
<dbReference type="GO" id="GO:0004674">
    <property type="term" value="F:protein serine/threonine kinase activity"/>
    <property type="evidence" value="ECO:0007669"/>
    <property type="project" value="UniProtKB-KW"/>
</dbReference>
<dbReference type="PANTHER" id="PTHR43289:SF6">
    <property type="entry name" value="SERINE_THREONINE-PROTEIN KINASE NEKL-3"/>
    <property type="match status" value="1"/>
</dbReference>
<dbReference type="EMBL" id="BOOH01000051">
    <property type="protein sequence ID" value="GIH79719.1"/>
    <property type="molecule type" value="Genomic_DNA"/>
</dbReference>
<dbReference type="InterPro" id="IPR011009">
    <property type="entry name" value="Kinase-like_dom_sf"/>
</dbReference>
<evidence type="ECO:0000256" key="3">
    <source>
        <dbReference type="ARBA" id="ARBA00022679"/>
    </source>
</evidence>
<feature type="region of interest" description="Disordered" evidence="8">
    <location>
        <begin position="315"/>
        <end position="358"/>
    </location>
</feature>
<comment type="caution">
    <text evidence="11">The sequence shown here is derived from an EMBL/GenBank/DDBJ whole genome shotgun (WGS) entry which is preliminary data.</text>
</comment>
<organism evidence="11 12">
    <name type="scientific">Planobispora longispora</name>
    <dbReference type="NCBI Taxonomy" id="28887"/>
    <lineage>
        <taxon>Bacteria</taxon>
        <taxon>Bacillati</taxon>
        <taxon>Actinomycetota</taxon>
        <taxon>Actinomycetes</taxon>
        <taxon>Streptosporangiales</taxon>
        <taxon>Streptosporangiaceae</taxon>
        <taxon>Planobispora</taxon>
    </lineage>
</organism>
<keyword evidence="3" id="KW-0808">Transferase</keyword>
<dbReference type="PROSITE" id="PS00107">
    <property type="entry name" value="PROTEIN_KINASE_ATP"/>
    <property type="match status" value="1"/>
</dbReference>
<keyword evidence="4 7" id="KW-0547">Nucleotide-binding</keyword>
<evidence type="ECO:0000313" key="11">
    <source>
        <dbReference type="EMBL" id="GIH79719.1"/>
    </source>
</evidence>
<dbReference type="Gene3D" id="3.30.200.20">
    <property type="entry name" value="Phosphorylase Kinase, domain 1"/>
    <property type="match status" value="1"/>
</dbReference>
<evidence type="ECO:0000256" key="2">
    <source>
        <dbReference type="ARBA" id="ARBA00022527"/>
    </source>
</evidence>
<keyword evidence="2" id="KW-0723">Serine/threonine-protein kinase</keyword>
<evidence type="ECO:0000256" key="1">
    <source>
        <dbReference type="ARBA" id="ARBA00012513"/>
    </source>
</evidence>
<keyword evidence="9" id="KW-0812">Transmembrane</keyword>
<dbReference type="InterPro" id="IPR017441">
    <property type="entry name" value="Protein_kinase_ATP_BS"/>
</dbReference>
<keyword evidence="12" id="KW-1185">Reference proteome</keyword>
<feature type="domain" description="Protein kinase" evidence="10">
    <location>
        <begin position="16"/>
        <end position="281"/>
    </location>
</feature>
<sequence>MTLNERALIGQEVAGYHVEDVIGKGGMAVVYLAVDSRLGRRVALKVLNPLLGEDDRFRQRFILESRTVAGIDHPNIIPIYEADAADDGTLYIAMRYVDGPDLRRLFYDRGPLPVGQVNRIAAQVAAALDTSHAHDLIHRDVKPANILIAGHAEGEHVYLTDFGITKHRTSISGLTQTDQFIGTPRYMSPEQINKETIDGRCDQYGLACVVYEALSGRLPFQRDNEIALLWAHLAESPTPLSTLRPELPMEVDGVMMRALAKSPEQRYGSCTEFIAQLRDAISGQAYRLQQPPPGHHATQGQEVPHLQRLSPLHEAPQPHQVHQPHAQQAHQGQAQQSHQARQPWETTGSATRASASGRGRRGVLIGAGAAIALIVTLVTVLAVVLRGGDGAWEPHRGSAAVPVAFEHPADWTVMQHADAFTVAAPRAEEFRALFSTPVVADWAAVNEIIKSEPEEATGVFTQTLDTLDPRGGSQQLQETLQSSLPGTVSVFSQVVQVSVGGQPGVRLEGAIADPQRGGQLDFIGYAVERPDEPALVIYFCAQGRCDDSLANRLVRSVSFPS</sequence>
<evidence type="ECO:0000256" key="8">
    <source>
        <dbReference type="SAM" id="MobiDB-lite"/>
    </source>
</evidence>
<keyword evidence="5" id="KW-0418">Kinase</keyword>
<evidence type="ECO:0000256" key="5">
    <source>
        <dbReference type="ARBA" id="ARBA00022777"/>
    </source>
</evidence>
<dbReference type="PANTHER" id="PTHR43289">
    <property type="entry name" value="MITOGEN-ACTIVATED PROTEIN KINASE KINASE KINASE 20-RELATED"/>
    <property type="match status" value="1"/>
</dbReference>
<dbReference type="GO" id="GO:0005524">
    <property type="term" value="F:ATP binding"/>
    <property type="evidence" value="ECO:0007669"/>
    <property type="project" value="UniProtKB-UniRule"/>
</dbReference>
<dbReference type="InterPro" id="IPR000719">
    <property type="entry name" value="Prot_kinase_dom"/>
</dbReference>